<keyword evidence="5" id="KW-0378">Hydrolase</keyword>
<name>M4VQJ8_9BACT</name>
<dbReference type="GO" id="GO:0006508">
    <property type="term" value="P:proteolysis"/>
    <property type="evidence" value="ECO:0007669"/>
    <property type="project" value="UniProtKB-KW"/>
</dbReference>
<comment type="cofactor">
    <cofactor evidence="1">
        <name>Zn(2+)</name>
        <dbReference type="ChEBI" id="CHEBI:29105"/>
    </cofactor>
</comment>
<dbReference type="PANTHER" id="PTHR21666:SF288">
    <property type="entry name" value="CELL DIVISION PROTEIN YTFB"/>
    <property type="match status" value="1"/>
</dbReference>
<evidence type="ECO:0000256" key="1">
    <source>
        <dbReference type="ARBA" id="ARBA00001947"/>
    </source>
</evidence>
<evidence type="ECO:0000256" key="5">
    <source>
        <dbReference type="ARBA" id="ARBA00022801"/>
    </source>
</evidence>
<dbReference type="HOGENOM" id="CLU_026846_4_0_7"/>
<dbReference type="RefSeq" id="WP_015469924.1">
    <property type="nucleotide sequence ID" value="NC_020813.1"/>
</dbReference>
<accession>M4VQJ8</accession>
<feature type="domain" description="Csd3-like second N-terminal" evidence="9">
    <location>
        <begin position="155"/>
        <end position="273"/>
    </location>
</feature>
<evidence type="ECO:0000256" key="6">
    <source>
        <dbReference type="ARBA" id="ARBA00022833"/>
    </source>
</evidence>
<dbReference type="OrthoDB" id="5298450at2"/>
<dbReference type="EMBL" id="CP003537">
    <property type="protein sequence ID" value="AGH95434.1"/>
    <property type="molecule type" value="Genomic_DNA"/>
</dbReference>
<feature type="domain" description="M23ase beta-sheet core" evidence="8">
    <location>
        <begin position="286"/>
        <end position="382"/>
    </location>
</feature>
<dbReference type="GO" id="GO:0004222">
    <property type="term" value="F:metalloendopeptidase activity"/>
    <property type="evidence" value="ECO:0007669"/>
    <property type="project" value="TreeGrafter"/>
</dbReference>
<reference evidence="10 11" key="1">
    <citation type="journal article" date="2013" name="ISME J.">
        <title>By their genes ye shall know them: genomic signatures of predatory bacteria.</title>
        <authorList>
            <person name="Pasternak Z."/>
            <person name="Pietrokovski S."/>
            <person name="Rotem O."/>
            <person name="Gophna U."/>
            <person name="Lurie-Weinberger M.N."/>
            <person name="Jurkevitch E."/>
        </authorList>
    </citation>
    <scope>NUCLEOTIDE SEQUENCE [LARGE SCALE GENOMIC DNA]</scope>
    <source>
        <strain evidence="10 11">JSS</strain>
    </source>
</reference>
<dbReference type="Gene3D" id="3.10.450.350">
    <property type="match status" value="1"/>
</dbReference>
<dbReference type="InterPro" id="IPR050570">
    <property type="entry name" value="Cell_wall_metabolism_enzyme"/>
</dbReference>
<dbReference type="eggNOG" id="COG0739">
    <property type="taxonomic scope" value="Bacteria"/>
</dbReference>
<evidence type="ECO:0000256" key="7">
    <source>
        <dbReference type="ARBA" id="ARBA00023049"/>
    </source>
</evidence>
<dbReference type="InterPro" id="IPR011055">
    <property type="entry name" value="Dup_hybrid_motif"/>
</dbReference>
<evidence type="ECO:0000259" key="8">
    <source>
        <dbReference type="Pfam" id="PF01551"/>
    </source>
</evidence>
<dbReference type="Proteomes" id="UP000012040">
    <property type="component" value="Chromosome"/>
</dbReference>
<comment type="subcellular location">
    <subcellularLocation>
        <location evidence="2">Cell envelope</location>
    </subcellularLocation>
</comment>
<dbReference type="GO" id="GO:0046872">
    <property type="term" value="F:metal ion binding"/>
    <property type="evidence" value="ECO:0007669"/>
    <property type="project" value="UniProtKB-KW"/>
</dbReference>
<evidence type="ECO:0000256" key="3">
    <source>
        <dbReference type="ARBA" id="ARBA00022670"/>
    </source>
</evidence>
<protein>
    <submittedName>
        <fullName evidence="10">Uncharacterized protein</fullName>
    </submittedName>
</protein>
<evidence type="ECO:0000313" key="11">
    <source>
        <dbReference type="Proteomes" id="UP000012040"/>
    </source>
</evidence>
<evidence type="ECO:0000256" key="2">
    <source>
        <dbReference type="ARBA" id="ARBA00004196"/>
    </source>
</evidence>
<keyword evidence="7" id="KW-0482">Metalloprotease</keyword>
<dbReference type="GO" id="GO:0030313">
    <property type="term" value="C:cell envelope"/>
    <property type="evidence" value="ECO:0007669"/>
    <property type="project" value="UniProtKB-SubCell"/>
</dbReference>
<evidence type="ECO:0000256" key="4">
    <source>
        <dbReference type="ARBA" id="ARBA00022723"/>
    </source>
</evidence>
<proteinExistence type="predicted"/>
<evidence type="ECO:0000259" key="9">
    <source>
        <dbReference type="Pfam" id="PF19425"/>
    </source>
</evidence>
<keyword evidence="3" id="KW-0645">Protease</keyword>
<dbReference type="InterPro" id="IPR045834">
    <property type="entry name" value="Csd3_N2"/>
</dbReference>
<keyword evidence="11" id="KW-1185">Reference proteome</keyword>
<dbReference type="STRING" id="1184267.A11Q_1218"/>
<dbReference type="SUPFAM" id="SSF51261">
    <property type="entry name" value="Duplicated hybrid motif"/>
    <property type="match status" value="1"/>
</dbReference>
<dbReference type="Pfam" id="PF01551">
    <property type="entry name" value="Peptidase_M23"/>
    <property type="match status" value="1"/>
</dbReference>
<dbReference type="PANTHER" id="PTHR21666">
    <property type="entry name" value="PEPTIDASE-RELATED"/>
    <property type="match status" value="1"/>
</dbReference>
<dbReference type="InterPro" id="IPR016047">
    <property type="entry name" value="M23ase_b-sheet_dom"/>
</dbReference>
<dbReference type="CDD" id="cd12797">
    <property type="entry name" value="M23_peptidase"/>
    <property type="match status" value="1"/>
</dbReference>
<keyword evidence="4" id="KW-0479">Metal-binding</keyword>
<sequence length="419" mass="47244">MKLNKIHMTSILAAAAVIVIAAVSVSGKKLDNLNLFRTADAQVEDIKEVEEPVLTLEQRYPYEFPPRSTFYSQLLELEVPREIIFQMVQVIQPHQDLGRLKPGTRFQLFYSEAEVPEVTGIQIRFTPQEALKAQKIDGIWQAERIVKPVETKVVTFSGDVKSSLWESAVEAKMDPYLIAELAEIFAWQMDFAREVRVGDRWRLSVEQEFVQGEAVGWGSILAAEYDNAGRIYAAILFRNNNEKLGYFAPDGSSLRRMFLKTPIQYARISSRFQSNRFHPVLKTNRPHLGVDYAAPTGTPIRAIGDGVITMAGWNGGGGNTIKLRHNSIYDSAYKHLSRFAQGIKKGSRVKQGQTIGYVGSTGLSTGPHLHFEFFVRGKYVDPLKQQFPSAEPVPPRYLTQFNTDKASFLETLPQWEQGN</sequence>
<keyword evidence="6" id="KW-0862">Zinc</keyword>
<dbReference type="KEGG" id="bex:A11Q_1218"/>
<dbReference type="Pfam" id="PF19425">
    <property type="entry name" value="Csd3_N2"/>
    <property type="match status" value="1"/>
</dbReference>
<dbReference type="Gene3D" id="2.70.70.10">
    <property type="entry name" value="Glucose Permease (Domain IIA)"/>
    <property type="match status" value="1"/>
</dbReference>
<gene>
    <name evidence="10" type="ORF">A11Q_1218</name>
</gene>
<dbReference type="PATRIC" id="fig|1184267.3.peg.1233"/>
<evidence type="ECO:0000313" key="10">
    <source>
        <dbReference type="EMBL" id="AGH95434.1"/>
    </source>
</evidence>
<organism evidence="10 11">
    <name type="scientific">Pseudobdellovibrio exovorus JSS</name>
    <dbReference type="NCBI Taxonomy" id="1184267"/>
    <lineage>
        <taxon>Bacteria</taxon>
        <taxon>Pseudomonadati</taxon>
        <taxon>Bdellovibrionota</taxon>
        <taxon>Bdellovibrionia</taxon>
        <taxon>Bdellovibrionales</taxon>
        <taxon>Pseudobdellovibrionaceae</taxon>
        <taxon>Pseudobdellovibrio</taxon>
    </lineage>
</organism>
<dbReference type="AlphaFoldDB" id="M4VQJ8"/>